<dbReference type="RefSeq" id="WP_039164459.1">
    <property type="nucleotide sequence ID" value="NZ_JPJQ01000054.1"/>
</dbReference>
<sequence>MTKKFLKLTDITEIYNISPMTLWRWRKEAKHSNDPFPNPVRNRASAKLFRTDEVDAWMERNISTI</sequence>
<proteinExistence type="predicted"/>
<reference evidence="1 2" key="1">
    <citation type="submission" date="2014-07" db="EMBL/GenBank/DDBJ databases">
        <title>Chaperone-usher fimbriae in a diverse selection of Gallibacterium genomes.</title>
        <authorList>
            <person name="Kudirkiene E."/>
            <person name="Bager R.J."/>
            <person name="Johnson T.J."/>
            <person name="Bojesen A.M."/>
        </authorList>
    </citation>
    <scope>NUCLEOTIDE SEQUENCE [LARGE SCALE GENOMIC DNA]</scope>
    <source>
        <strain evidence="1 2">4895</strain>
    </source>
</reference>
<dbReference type="EMBL" id="JPJQ01000054">
    <property type="protein sequence ID" value="KGQ59703.1"/>
    <property type="molecule type" value="Genomic_DNA"/>
</dbReference>
<dbReference type="AlphaFoldDB" id="A0A0A2ZRM2"/>
<organism evidence="1 2">
    <name type="scientific">Gallibacterium anatis 4895</name>
    <dbReference type="NCBI Taxonomy" id="1396510"/>
    <lineage>
        <taxon>Bacteria</taxon>
        <taxon>Pseudomonadati</taxon>
        <taxon>Pseudomonadota</taxon>
        <taxon>Gammaproteobacteria</taxon>
        <taxon>Pasteurellales</taxon>
        <taxon>Pasteurellaceae</taxon>
        <taxon>Gallibacterium</taxon>
    </lineage>
</organism>
<evidence type="ECO:0008006" key="3">
    <source>
        <dbReference type="Google" id="ProtNLM"/>
    </source>
</evidence>
<gene>
    <name evidence="1" type="ORF">IO48_10750</name>
</gene>
<name>A0A0A2ZRM2_9PAST</name>
<dbReference type="Proteomes" id="UP000030554">
    <property type="component" value="Unassembled WGS sequence"/>
</dbReference>
<protein>
    <recommendedName>
        <fullName evidence="3">Helix-turn-helix domain-containing protein</fullName>
    </recommendedName>
</protein>
<evidence type="ECO:0000313" key="2">
    <source>
        <dbReference type="Proteomes" id="UP000030554"/>
    </source>
</evidence>
<evidence type="ECO:0000313" key="1">
    <source>
        <dbReference type="EMBL" id="KGQ59703.1"/>
    </source>
</evidence>
<comment type="caution">
    <text evidence="1">The sequence shown here is derived from an EMBL/GenBank/DDBJ whole genome shotgun (WGS) entry which is preliminary data.</text>
</comment>
<accession>A0A0A2ZRM2</accession>